<feature type="chain" id="PRO_5024408388" evidence="1">
    <location>
        <begin position="23"/>
        <end position="312"/>
    </location>
</feature>
<dbReference type="InterPro" id="IPR051043">
    <property type="entry name" value="Sulfatase_Mod_Factor_Kinase"/>
</dbReference>
<comment type="caution">
    <text evidence="3">The sequence shown here is derived from an EMBL/GenBank/DDBJ whole genome shotgun (WGS) entry which is preliminary data.</text>
</comment>
<dbReference type="Pfam" id="PF03781">
    <property type="entry name" value="FGE-sulfatase"/>
    <property type="match status" value="1"/>
</dbReference>
<dbReference type="OrthoDB" id="9768004at2"/>
<sequence>MIPGRMGLGLALLLAATAPARADWRETLRGWLPGLGQADRPRPAPAPVAAPLEVIRDCADCPDMVLIQAGSFEMGVPRDEDRREGTRDADARPVHPVRITQAFYLGKYHVTRGQYAAFAHATGRPVKPPVFPQADDHPAVNIAWADAVAYAAWLSQRTGRAYRLPSEAEWEYAARAGTVTARYWGDSPEGQCLFANGWDQSAQSGVSRAGTPSCEDGYEFTAPVGRFRPNAFGLHDMLGNATQWVQDCWHTSYEQAPADGTADQSGACTSRVLRGGSWIHYPWWLRAGYRAGVAADLRLDYFGFRLARSAAP</sequence>
<evidence type="ECO:0000256" key="1">
    <source>
        <dbReference type="SAM" id="SignalP"/>
    </source>
</evidence>
<name>A0A5M6J2K5_9PROT</name>
<evidence type="ECO:0000313" key="4">
    <source>
        <dbReference type="Proteomes" id="UP000325255"/>
    </source>
</evidence>
<gene>
    <name evidence="3" type="ORF">F1189_03365</name>
</gene>
<accession>A0A5M6J2K5</accession>
<dbReference type="InterPro" id="IPR016187">
    <property type="entry name" value="CTDL_fold"/>
</dbReference>
<dbReference type="PANTHER" id="PTHR23150">
    <property type="entry name" value="SULFATASE MODIFYING FACTOR 1, 2"/>
    <property type="match status" value="1"/>
</dbReference>
<dbReference type="SUPFAM" id="SSF56436">
    <property type="entry name" value="C-type lectin-like"/>
    <property type="match status" value="1"/>
</dbReference>
<protein>
    <submittedName>
        <fullName evidence="3">Formylglycine-generating enzyme family protein</fullName>
    </submittedName>
</protein>
<dbReference type="GO" id="GO:0120147">
    <property type="term" value="F:formylglycine-generating oxidase activity"/>
    <property type="evidence" value="ECO:0007669"/>
    <property type="project" value="TreeGrafter"/>
</dbReference>
<dbReference type="InterPro" id="IPR005532">
    <property type="entry name" value="SUMF_dom"/>
</dbReference>
<feature type="domain" description="Sulfatase-modifying factor enzyme-like" evidence="2">
    <location>
        <begin position="61"/>
        <end position="308"/>
    </location>
</feature>
<dbReference type="AlphaFoldDB" id="A0A5M6J2K5"/>
<evidence type="ECO:0000313" key="3">
    <source>
        <dbReference type="EMBL" id="KAA5613828.1"/>
    </source>
</evidence>
<proteinExistence type="predicted"/>
<dbReference type="InterPro" id="IPR042095">
    <property type="entry name" value="SUMF_sf"/>
</dbReference>
<dbReference type="PANTHER" id="PTHR23150:SF35">
    <property type="entry name" value="BLL6746 PROTEIN"/>
    <property type="match status" value="1"/>
</dbReference>
<dbReference type="Proteomes" id="UP000325255">
    <property type="component" value="Unassembled WGS sequence"/>
</dbReference>
<feature type="signal peptide" evidence="1">
    <location>
        <begin position="1"/>
        <end position="22"/>
    </location>
</feature>
<keyword evidence="4" id="KW-1185">Reference proteome</keyword>
<reference evidence="3 4" key="1">
    <citation type="submission" date="2019-09" db="EMBL/GenBank/DDBJ databases">
        <title>Genome sequence of Rhodovastum atsumiense, a diverse member of the Acetobacteraceae family of non-sulfur purple photosynthetic bacteria.</title>
        <authorList>
            <person name="Meyer T."/>
            <person name="Kyndt J."/>
        </authorList>
    </citation>
    <scope>NUCLEOTIDE SEQUENCE [LARGE SCALE GENOMIC DNA]</scope>
    <source>
        <strain evidence="3 4">DSM 21279</strain>
    </source>
</reference>
<dbReference type="EMBL" id="VWPK01000004">
    <property type="protein sequence ID" value="KAA5613828.1"/>
    <property type="molecule type" value="Genomic_DNA"/>
</dbReference>
<dbReference type="Gene3D" id="3.90.1580.10">
    <property type="entry name" value="paralog of FGE (formylglycine-generating enzyme)"/>
    <property type="match status" value="1"/>
</dbReference>
<evidence type="ECO:0000259" key="2">
    <source>
        <dbReference type="Pfam" id="PF03781"/>
    </source>
</evidence>
<keyword evidence="1" id="KW-0732">Signal</keyword>
<organism evidence="3 4">
    <name type="scientific">Rhodovastum atsumiense</name>
    <dbReference type="NCBI Taxonomy" id="504468"/>
    <lineage>
        <taxon>Bacteria</taxon>
        <taxon>Pseudomonadati</taxon>
        <taxon>Pseudomonadota</taxon>
        <taxon>Alphaproteobacteria</taxon>
        <taxon>Acetobacterales</taxon>
        <taxon>Acetobacteraceae</taxon>
        <taxon>Rhodovastum</taxon>
    </lineage>
</organism>